<dbReference type="EMBL" id="CM007647">
    <property type="protein sequence ID" value="ONL98418.1"/>
    <property type="molecule type" value="Genomic_DNA"/>
</dbReference>
<dbReference type="AlphaFoldDB" id="A0A1D6K467"/>
<sequence>MPRIRSGDLALAAQARKKPRRAGGRVSCSGPRRRARPQYDLPLPSPSVIVPGFPPASASDPHAEAGKLYDLRTPLRASGGLAPAAQARKKPIEPKAVRCVPALDAVLDHDTPFRFLRQVCSFLASFARVISESAT</sequence>
<gene>
    <name evidence="1" type="ORF">ZEAMMB73_Zm00001d029301</name>
</gene>
<name>A0A1D6K467_MAIZE</name>
<proteinExistence type="predicted"/>
<dbReference type="InParanoid" id="A0A1D6K467"/>
<organism evidence="1">
    <name type="scientific">Zea mays</name>
    <name type="common">Maize</name>
    <dbReference type="NCBI Taxonomy" id="4577"/>
    <lineage>
        <taxon>Eukaryota</taxon>
        <taxon>Viridiplantae</taxon>
        <taxon>Streptophyta</taxon>
        <taxon>Embryophyta</taxon>
        <taxon>Tracheophyta</taxon>
        <taxon>Spermatophyta</taxon>
        <taxon>Magnoliopsida</taxon>
        <taxon>Liliopsida</taxon>
        <taxon>Poales</taxon>
        <taxon>Poaceae</taxon>
        <taxon>PACMAD clade</taxon>
        <taxon>Panicoideae</taxon>
        <taxon>Andropogonodae</taxon>
        <taxon>Andropogoneae</taxon>
        <taxon>Tripsacinae</taxon>
        <taxon>Zea</taxon>
    </lineage>
</organism>
<reference evidence="1" key="1">
    <citation type="submission" date="2015-12" db="EMBL/GenBank/DDBJ databases">
        <title>Update maize B73 reference genome by single molecule sequencing technologies.</title>
        <authorList>
            <consortium name="Maize Genome Sequencing Project"/>
            <person name="Ware D."/>
        </authorList>
    </citation>
    <scope>NUCLEOTIDE SEQUENCE [LARGE SCALE GENOMIC DNA]</scope>
    <source>
        <tissue evidence="1">Seedling</tissue>
    </source>
</reference>
<evidence type="ECO:0000313" key="1">
    <source>
        <dbReference type="EMBL" id="ONL98418.1"/>
    </source>
</evidence>
<accession>A0A1D6K467</accession>
<protein>
    <submittedName>
        <fullName evidence="1">Uncharacterized protein</fullName>
    </submittedName>
</protein>